<proteinExistence type="predicted"/>
<feature type="domain" description="Methyltransferase" evidence="1">
    <location>
        <begin position="54"/>
        <end position="148"/>
    </location>
</feature>
<evidence type="ECO:0000259" key="1">
    <source>
        <dbReference type="Pfam" id="PF13649"/>
    </source>
</evidence>
<dbReference type="SUPFAM" id="SSF53335">
    <property type="entry name" value="S-adenosyl-L-methionine-dependent methyltransferases"/>
    <property type="match status" value="1"/>
</dbReference>
<dbReference type="InterPro" id="IPR041698">
    <property type="entry name" value="Methyltransf_25"/>
</dbReference>
<dbReference type="Proteomes" id="UP000190675">
    <property type="component" value="Chromosome I"/>
</dbReference>
<gene>
    <name evidence="2" type="ORF">SAMN05444169_2421</name>
</gene>
<dbReference type="AlphaFoldDB" id="A0A1M5JQM8"/>
<evidence type="ECO:0000313" key="2">
    <source>
        <dbReference type="EMBL" id="SHG42867.1"/>
    </source>
</evidence>
<dbReference type="GO" id="GO:0032259">
    <property type="term" value="P:methylation"/>
    <property type="evidence" value="ECO:0007669"/>
    <property type="project" value="UniProtKB-KW"/>
</dbReference>
<accession>A0A1M5JQM8</accession>
<dbReference type="InterPro" id="IPR029063">
    <property type="entry name" value="SAM-dependent_MTases_sf"/>
</dbReference>
<keyword evidence="2" id="KW-0489">Methyltransferase</keyword>
<dbReference type="PANTHER" id="PTHR43591:SF110">
    <property type="entry name" value="RHODANESE DOMAIN-CONTAINING PROTEIN"/>
    <property type="match status" value="1"/>
</dbReference>
<name>A0A1M5JQM8_9BRAD</name>
<dbReference type="EMBL" id="LT670818">
    <property type="protein sequence ID" value="SHG42867.1"/>
    <property type="molecule type" value="Genomic_DNA"/>
</dbReference>
<evidence type="ECO:0000313" key="3">
    <source>
        <dbReference type="Proteomes" id="UP000190675"/>
    </source>
</evidence>
<keyword evidence="2" id="KW-0808">Transferase</keyword>
<organism evidence="2 3">
    <name type="scientific">Bradyrhizobium erythrophlei</name>
    <dbReference type="NCBI Taxonomy" id="1437360"/>
    <lineage>
        <taxon>Bacteria</taxon>
        <taxon>Pseudomonadati</taxon>
        <taxon>Pseudomonadota</taxon>
        <taxon>Alphaproteobacteria</taxon>
        <taxon>Hyphomicrobiales</taxon>
        <taxon>Nitrobacteraceae</taxon>
        <taxon>Bradyrhizobium</taxon>
    </lineage>
</organism>
<protein>
    <submittedName>
        <fullName evidence="2">Methyltransferase domain-containing protein</fullName>
    </submittedName>
</protein>
<sequence>MNNEEVDRIRSVYARWEPTYDCSNAGYLRSLGERDDRLRGLLSRLPHNLTRCRVLDVGCGYGSLLNLFHEQGVPADGLFGIDLLLNRIQVARKRYPSFTLKEGNAEQIDFPDKRFDVVTVFTVFSSILDRGMAENVALSIARVLASGGTIIWYDMRYPNPWNRNVRPITKRRIRELFPSFELQLESLTLLPPLARHLGPATNCIYPLLVKVPVLRSHYLGLLRSAA</sequence>
<dbReference type="CDD" id="cd02440">
    <property type="entry name" value="AdoMet_MTases"/>
    <property type="match status" value="1"/>
</dbReference>
<dbReference type="RefSeq" id="WP_079566166.1">
    <property type="nucleotide sequence ID" value="NZ_LT670818.1"/>
</dbReference>
<dbReference type="GO" id="GO:0008168">
    <property type="term" value="F:methyltransferase activity"/>
    <property type="evidence" value="ECO:0007669"/>
    <property type="project" value="UniProtKB-KW"/>
</dbReference>
<dbReference type="Pfam" id="PF13649">
    <property type="entry name" value="Methyltransf_25"/>
    <property type="match status" value="1"/>
</dbReference>
<dbReference type="Gene3D" id="3.40.50.150">
    <property type="entry name" value="Vaccinia Virus protein VP39"/>
    <property type="match status" value="1"/>
</dbReference>
<dbReference type="OrthoDB" id="9811589at2"/>
<reference evidence="2 3" key="1">
    <citation type="submission" date="2016-11" db="EMBL/GenBank/DDBJ databases">
        <authorList>
            <person name="Jaros S."/>
            <person name="Januszkiewicz K."/>
            <person name="Wedrychowicz H."/>
        </authorList>
    </citation>
    <scope>NUCLEOTIDE SEQUENCE [LARGE SCALE GENOMIC DNA]</scope>
    <source>
        <strain evidence="2 3">GAS242</strain>
    </source>
</reference>
<dbReference type="PANTHER" id="PTHR43591">
    <property type="entry name" value="METHYLTRANSFERASE"/>
    <property type="match status" value="1"/>
</dbReference>